<organism evidence="4 5">
    <name type="scientific">Nitrogeniibacter mangrovi</name>
    <dbReference type="NCBI Taxonomy" id="2016596"/>
    <lineage>
        <taxon>Bacteria</taxon>
        <taxon>Pseudomonadati</taxon>
        <taxon>Pseudomonadota</taxon>
        <taxon>Betaproteobacteria</taxon>
        <taxon>Rhodocyclales</taxon>
        <taxon>Zoogloeaceae</taxon>
        <taxon>Nitrogeniibacter</taxon>
    </lineage>
</organism>
<dbReference type="EC" id="3.6.1.57" evidence="4"/>
<dbReference type="Proteomes" id="UP000501991">
    <property type="component" value="Chromosome"/>
</dbReference>
<sequence>MNVVIRADSSIDIGSGHVMRCMTLADELVARGAHVAFICKALDGAMIEPIRQRGFACHEIAATPAGSGADAADTLALIAGHRPPVDWLIVDHYGLDRRWEQIIRPVVRHLMVVDDLANRSHDCDLLLDQNYYADMASRYDGLVPAHTALLLGPEFVLLRPEFRAARRALRPRNGPVRRMIVFFGGTDPLNLTAPVLRGVEQLGRSDIAVDVVVGSGNPHRGKIEHFCLQHAWAHYHCQVSNMAELIAAADLGVGAGGAAMWERCALGLPTLTVVFADNQVRTTTDVAQTGAIAYLGWAQTLSDRDYARTIGELIDRPAERAAMADAALNLIDASANGAIAVARAMEGVMHQSRSEHG</sequence>
<dbReference type="EMBL" id="CP048836">
    <property type="protein sequence ID" value="QID16974.1"/>
    <property type="molecule type" value="Genomic_DNA"/>
</dbReference>
<keyword evidence="5" id="KW-1185">Reference proteome</keyword>
<evidence type="ECO:0000313" key="4">
    <source>
        <dbReference type="EMBL" id="QID16974.1"/>
    </source>
</evidence>
<dbReference type="RefSeq" id="WP_173764140.1">
    <property type="nucleotide sequence ID" value="NZ_CP048836.1"/>
</dbReference>
<dbReference type="NCBIfam" id="TIGR03590">
    <property type="entry name" value="PseG"/>
    <property type="match status" value="1"/>
</dbReference>
<dbReference type="Pfam" id="PF04101">
    <property type="entry name" value="Glyco_tran_28_C"/>
    <property type="match status" value="1"/>
</dbReference>
<evidence type="ECO:0000259" key="3">
    <source>
        <dbReference type="Pfam" id="PF04101"/>
    </source>
</evidence>
<dbReference type="Gene3D" id="3.40.50.2000">
    <property type="entry name" value="Glycogen Phosphorylase B"/>
    <property type="match status" value="1"/>
</dbReference>
<dbReference type="PANTHER" id="PTHR21015:SF22">
    <property type="entry name" value="GLYCOSYLTRANSFERASE"/>
    <property type="match status" value="1"/>
</dbReference>
<name>A0A6C1B449_9RHOO</name>
<dbReference type="GO" id="GO:0016787">
    <property type="term" value="F:hydrolase activity"/>
    <property type="evidence" value="ECO:0007669"/>
    <property type="project" value="UniProtKB-KW"/>
</dbReference>
<feature type="binding site" evidence="2">
    <location>
        <position position="159"/>
    </location>
    <ligand>
        <name>substrate</name>
    </ligand>
</feature>
<protein>
    <submittedName>
        <fullName evidence="4">UDP-2,4-diacetamido-2,4, 6-trideoxy-beta-L-altropyranose hydrolase</fullName>
        <ecNumber evidence="4">3.6.1.57</ecNumber>
    </submittedName>
</protein>
<evidence type="ECO:0000256" key="1">
    <source>
        <dbReference type="PIRSR" id="PIRSR620023-1"/>
    </source>
</evidence>
<feature type="domain" description="Glycosyl transferase family 28 C-terminal" evidence="3">
    <location>
        <begin position="179"/>
        <end position="327"/>
    </location>
</feature>
<dbReference type="SUPFAM" id="SSF53756">
    <property type="entry name" value="UDP-Glycosyltransferase/glycogen phosphorylase"/>
    <property type="match status" value="1"/>
</dbReference>
<feature type="binding site" evidence="2">
    <location>
        <position position="262"/>
    </location>
    <ligand>
        <name>substrate</name>
    </ligand>
</feature>
<evidence type="ECO:0000256" key="2">
    <source>
        <dbReference type="PIRSR" id="PIRSR620023-2"/>
    </source>
</evidence>
<keyword evidence="4" id="KW-0378">Hydrolase</keyword>
<evidence type="ECO:0000313" key="5">
    <source>
        <dbReference type="Proteomes" id="UP000501991"/>
    </source>
</evidence>
<dbReference type="KEGG" id="azq:G3580_04550"/>
<accession>A0A6C1B449</accession>
<gene>
    <name evidence="4" type="primary">pseG</name>
    <name evidence="4" type="ORF">G3580_04550</name>
</gene>
<feature type="active site" description="Proton acceptor" evidence="1">
    <location>
        <position position="17"/>
    </location>
</feature>
<dbReference type="AlphaFoldDB" id="A0A6C1B449"/>
<dbReference type="Gene3D" id="3.40.50.11190">
    <property type="match status" value="1"/>
</dbReference>
<reference evidence="4 5" key="1">
    <citation type="submission" date="2020-02" db="EMBL/GenBank/DDBJ databases">
        <title>Nitrogenibacter mangrovi gen. nov., sp. nov. isolated from mangrove sediment, a denitrifying betaproteobacterium.</title>
        <authorList>
            <person name="Liao H."/>
            <person name="Tian Y."/>
        </authorList>
    </citation>
    <scope>NUCLEOTIDE SEQUENCE [LARGE SCALE GENOMIC DNA]</scope>
    <source>
        <strain evidence="4 5">M9-3-2</strain>
    </source>
</reference>
<dbReference type="PANTHER" id="PTHR21015">
    <property type="entry name" value="UDP-N-ACETYLGLUCOSAMINE--N-ACETYLMURAMYL-(PENTAPEPTIDE) PYROPHOSPHORYL-UNDECAPRENOL N-ACETYLGLUCOSAMINE TRANSFERASE 1"/>
    <property type="match status" value="1"/>
</dbReference>
<dbReference type="InterPro" id="IPR007235">
    <property type="entry name" value="Glyco_trans_28_C"/>
</dbReference>
<dbReference type="InterPro" id="IPR020023">
    <property type="entry name" value="PseG"/>
</dbReference>
<dbReference type="GO" id="GO:0016758">
    <property type="term" value="F:hexosyltransferase activity"/>
    <property type="evidence" value="ECO:0007669"/>
    <property type="project" value="InterPro"/>
</dbReference>
<proteinExistence type="predicted"/>